<dbReference type="Pfam" id="PF13087">
    <property type="entry name" value="AAA_12"/>
    <property type="match status" value="1"/>
</dbReference>
<feature type="compositionally biased region" description="Acidic residues" evidence="6">
    <location>
        <begin position="645"/>
        <end position="654"/>
    </location>
</feature>
<dbReference type="GO" id="GO:0005694">
    <property type="term" value="C:chromosome"/>
    <property type="evidence" value="ECO:0007669"/>
    <property type="project" value="UniProtKB-ARBA"/>
</dbReference>
<keyword evidence="2" id="KW-0378">Hydrolase</keyword>
<keyword evidence="1" id="KW-0547">Nucleotide-binding</keyword>
<dbReference type="SUPFAM" id="SSF52540">
    <property type="entry name" value="P-loop containing nucleoside triphosphate hydrolases"/>
    <property type="match status" value="1"/>
</dbReference>
<evidence type="ECO:0000256" key="2">
    <source>
        <dbReference type="ARBA" id="ARBA00022801"/>
    </source>
</evidence>
<dbReference type="InterPro" id="IPR041679">
    <property type="entry name" value="DNA2/NAM7-like_C"/>
</dbReference>
<feature type="compositionally biased region" description="Basic and acidic residues" evidence="6">
    <location>
        <begin position="498"/>
        <end position="518"/>
    </location>
</feature>
<feature type="compositionally biased region" description="Acidic residues" evidence="6">
    <location>
        <begin position="608"/>
        <end position="622"/>
    </location>
</feature>
<dbReference type="EMBL" id="WSZM01000071">
    <property type="protein sequence ID" value="KAF4044369.1"/>
    <property type="molecule type" value="Genomic_DNA"/>
</dbReference>
<feature type="region of interest" description="Disordered" evidence="6">
    <location>
        <begin position="47"/>
        <end position="114"/>
    </location>
</feature>
<evidence type="ECO:0000256" key="4">
    <source>
        <dbReference type="ARBA" id="ARBA00022840"/>
    </source>
</evidence>
<dbReference type="GO" id="GO:0004386">
    <property type="term" value="F:helicase activity"/>
    <property type="evidence" value="ECO:0007669"/>
    <property type="project" value="UniProtKB-KW"/>
</dbReference>
<dbReference type="Proteomes" id="UP000602510">
    <property type="component" value="Unassembled WGS sequence"/>
</dbReference>
<feature type="region of interest" description="Disordered" evidence="6">
    <location>
        <begin position="563"/>
        <end position="787"/>
    </location>
</feature>
<dbReference type="InterPro" id="IPR045055">
    <property type="entry name" value="DNA2/NAM7-like"/>
</dbReference>
<feature type="compositionally biased region" description="Acidic residues" evidence="6">
    <location>
        <begin position="707"/>
        <end position="720"/>
    </location>
</feature>
<evidence type="ECO:0000313" key="9">
    <source>
        <dbReference type="EMBL" id="KAF4044369.1"/>
    </source>
</evidence>
<comment type="caution">
    <text evidence="9">The sequence shown here is derived from an EMBL/GenBank/DDBJ whole genome shotgun (WGS) entry which is preliminary data.</text>
</comment>
<dbReference type="CDD" id="cd18042">
    <property type="entry name" value="DEXXQc_SETX"/>
    <property type="match status" value="1"/>
</dbReference>
<dbReference type="EMBL" id="JAACNO010000412">
    <property type="protein sequence ID" value="KAF4147695.1"/>
    <property type="molecule type" value="Genomic_DNA"/>
</dbReference>
<feature type="compositionally biased region" description="Basic and acidic residues" evidence="6">
    <location>
        <begin position="447"/>
        <end position="457"/>
    </location>
</feature>
<dbReference type="InterPro" id="IPR027417">
    <property type="entry name" value="P-loop_NTPase"/>
</dbReference>
<feature type="compositionally biased region" description="Low complexity" evidence="6">
    <location>
        <begin position="598"/>
        <end position="607"/>
    </location>
</feature>
<dbReference type="Gene3D" id="3.40.50.300">
    <property type="entry name" value="P-loop containing nucleotide triphosphate hydrolases"/>
    <property type="match status" value="2"/>
</dbReference>
<keyword evidence="3" id="KW-0347">Helicase</keyword>
<evidence type="ECO:0000259" key="7">
    <source>
        <dbReference type="Pfam" id="PF13086"/>
    </source>
</evidence>
<organism evidence="9 11">
    <name type="scientific">Phytophthora infestans</name>
    <name type="common">Potato late blight agent</name>
    <name type="synonym">Botrytis infestans</name>
    <dbReference type="NCBI Taxonomy" id="4787"/>
    <lineage>
        <taxon>Eukaryota</taxon>
        <taxon>Sar</taxon>
        <taxon>Stramenopiles</taxon>
        <taxon>Oomycota</taxon>
        <taxon>Peronosporomycetes</taxon>
        <taxon>Peronosporales</taxon>
        <taxon>Peronosporaceae</taxon>
        <taxon>Phytophthora</taxon>
    </lineage>
</organism>
<dbReference type="GO" id="GO:0016787">
    <property type="term" value="F:hydrolase activity"/>
    <property type="evidence" value="ECO:0007669"/>
    <property type="project" value="UniProtKB-KW"/>
</dbReference>
<feature type="coiled-coil region" evidence="5">
    <location>
        <begin position="136"/>
        <end position="163"/>
    </location>
</feature>
<gene>
    <name evidence="9" type="ORF">GN244_ATG03259</name>
    <name evidence="10" type="ORF">GN958_ATG03050</name>
</gene>
<dbReference type="Pfam" id="PF13086">
    <property type="entry name" value="AAA_11"/>
    <property type="match status" value="1"/>
</dbReference>
<feature type="region of interest" description="Disordered" evidence="6">
    <location>
        <begin position="1631"/>
        <end position="1654"/>
    </location>
</feature>
<keyword evidence="11" id="KW-1185">Reference proteome</keyword>
<proteinExistence type="predicted"/>
<sequence>MDADADSVKKRKAEPNATFRKKTRRSGRDKSEFVSVEVGMREFKKRLATSGTKDASCGAGANAVEDLTQDVKKTRMRAKSKTADSKTTARKTGAPRVPATKATAAEKKTRVKKTATAVTRKKATAEKKLPVKRRTRAATKMTLAEVKAQLEREQRDRVEYRIQTLSRDMKPAAASSAVVASAIATAPAFSAPAVAATYSNPDASPVQIETSAVTTALNPVMDAASEAALAIAESSPIRSSTTEQHLPDTSAAPPTASHSVDAGFVSSAGPPANLVKNEFIADDMEEDLMFAMALEEVERKLATPRKESPPSGEAGAVAACNSFSPVNSPSPIAPVKTAAVEQQAKAQLIEPHSFAHQQSTEAAMDIKQQESAPVLAPEVLKEMERLRRENEVLRRSNELLQAAVTSPALSEAPVEKQYKEESAAHDRTNESGQSNTTGAKSTARYLDLARYDSDQDMKQTASVSEVDQIPNRKHPSVNYSAHSKLRVEDKQGNVAALTDEKGSTRGDQRYSGTDKETVAEQQIDPDIVLELSSGATSQAQALSMPLFDHITLTKQQIVYEQKPNQGGEVPPEKAPSTELFPPEENVYVDQQSVHAATGSDGDVSDVSMSEDEEEGEDDDDSVTEYSRTSTIDSGNYDKYKVHQEDEVEAGEAECMEGVSGGELDSVPPSSTLGDFKQCEAVVMDEADKPDAPASSEILERTTAPSNSDEDDEDAGEDEGELIGVKRVKRRDVMVISSSSSSESDSEIEENYTDDTPSSNVLEAALKAAGSDPSRKSETKSSSMANAGVKQGALAGGLRECKAIPSAATSTSSPVVAVRSKKRKPIGLSFSTAKKSPNVKSSLLWPALDEFYDFLLDLSPRNVRQSGRKRAHLEQHAGGKIPAQHSSIEDYCNVQLEAIMEELVASVSSTTDRKGGGGSGPTRHLSLASVSPCGTQGISTPSLGLSLGAIFLESGFTGNTSSSNDYILTFDASGLGKRASSDFISGDLVLLRSPRWKNYEMCVFGVVLCDSVVAVGGKTGPGGKIGGGESDQICVLIRAQQRDRDDAVENFGVLTELCLSNQRAPTWRWSMQQVHNTTTSAREFQAIKAISFFPNDLKQVLLRGQLVPTTRPEKKPVASSSMLSSRLLKYLHKHYNDSQVLAILGCLGEDSRVIIQGPPGTGKTKTILGLLSALLDGAGLATLQKTKGTTRIRVGASLQNARASAVSKTVAETSIRVLVAAPSNAAVDELVLRVLSEGLYDGEKGESYRPRIVRVGRPESSQQLASVAAAREASESKKNRKKMRKYAREVEEVLLESLVTKHRSTFPTAKQARQAIIKNAQIVFCTLSGAGSVAMCEFAQDFDALIIDEAAQAVEASTLIPFKFRPHRVVLVGDHRQLPATVISKSLVSMGYDRSLQQRLVENGSPVLLLNQQYRMHPEISEFPSAYFYGGRLVQDDNMREWTTQDYHHDRAFKPLLFLDVQGAQTQVNGSTSLRNMSEVEAVIQLVRRLLTKFPRIEWKKRIGVIAPYKQQIYEVRGAVGKLEAEFDRHLGIEVNTVDGFQGREKEIIIYSCVRTSYGGRRKRKKRNRGNEDDDVLDAFWADERRMNVAITRAKSSLWIVGNSKLLNQSRAWRALIQHTKDHDRYIGDSVATLSSSSSSTRKTSKTPTPSTSNK</sequence>
<reference evidence="9" key="1">
    <citation type="submission" date="2020-04" db="EMBL/GenBank/DDBJ databases">
        <title>Hybrid Assembly of Korean Phytophthora infestans isolates.</title>
        <authorList>
            <person name="Prokchorchik M."/>
            <person name="Lee Y."/>
            <person name="Seo J."/>
            <person name="Cho J.-H."/>
            <person name="Park Y.-E."/>
            <person name="Jang D.-C."/>
            <person name="Im J.-S."/>
            <person name="Choi J.-G."/>
            <person name="Park H.-J."/>
            <person name="Lee G.-B."/>
            <person name="Lee Y.-G."/>
            <person name="Hong S.-Y."/>
            <person name="Cho K."/>
            <person name="Sohn K.H."/>
        </authorList>
    </citation>
    <scope>NUCLEOTIDE SEQUENCE</scope>
    <source>
        <strain evidence="9">KR_1_A1</strain>
        <strain evidence="10">KR_2_A2</strain>
    </source>
</reference>
<feature type="domain" description="DNA2/NAM7 helicase helicase" evidence="7">
    <location>
        <begin position="1133"/>
        <end position="1384"/>
    </location>
</feature>
<feature type="region of interest" description="Disordered" evidence="6">
    <location>
        <begin position="404"/>
        <end position="518"/>
    </location>
</feature>
<evidence type="ECO:0000313" key="11">
    <source>
        <dbReference type="Proteomes" id="UP000602510"/>
    </source>
</evidence>
<evidence type="ECO:0000256" key="1">
    <source>
        <dbReference type="ARBA" id="ARBA00022741"/>
    </source>
</evidence>
<dbReference type="InterPro" id="IPR047187">
    <property type="entry name" value="SF1_C_Upf1"/>
</dbReference>
<evidence type="ECO:0000256" key="3">
    <source>
        <dbReference type="ARBA" id="ARBA00022806"/>
    </source>
</evidence>
<feature type="region of interest" description="Disordered" evidence="6">
    <location>
        <begin position="234"/>
        <end position="264"/>
    </location>
</feature>
<evidence type="ECO:0000256" key="5">
    <source>
        <dbReference type="SAM" id="Coils"/>
    </source>
</evidence>
<dbReference type="PANTHER" id="PTHR10887">
    <property type="entry name" value="DNA2/NAM7 HELICASE FAMILY"/>
    <property type="match status" value="1"/>
</dbReference>
<dbReference type="FunFam" id="3.40.50.300:FF:000326">
    <property type="entry name" value="P-loop containing nucleoside triphosphate hydrolase"/>
    <property type="match status" value="1"/>
</dbReference>
<dbReference type="Proteomes" id="UP000704712">
    <property type="component" value="Unassembled WGS sequence"/>
</dbReference>
<feature type="compositionally biased region" description="Basic and acidic residues" evidence="6">
    <location>
        <begin position="413"/>
        <end position="429"/>
    </location>
</feature>
<feature type="compositionally biased region" description="Basic and acidic residues" evidence="6">
    <location>
        <begin position="635"/>
        <end position="644"/>
    </location>
</feature>
<keyword evidence="4" id="KW-0067">ATP-binding</keyword>
<feature type="compositionally biased region" description="Acidic residues" evidence="6">
    <location>
        <begin position="743"/>
        <end position="752"/>
    </location>
</feature>
<dbReference type="InterPro" id="IPR041677">
    <property type="entry name" value="DNA2/NAM7_AAA_11"/>
</dbReference>
<evidence type="ECO:0000313" key="10">
    <source>
        <dbReference type="EMBL" id="KAF4147695.1"/>
    </source>
</evidence>
<evidence type="ECO:0000259" key="8">
    <source>
        <dbReference type="Pfam" id="PF13087"/>
    </source>
</evidence>
<name>A0A833TJ33_PHYIN</name>
<feature type="coiled-coil region" evidence="5">
    <location>
        <begin position="376"/>
        <end position="403"/>
    </location>
</feature>
<feature type="compositionally biased region" description="Polar residues" evidence="6">
    <location>
        <begin position="430"/>
        <end position="440"/>
    </location>
</feature>
<feature type="compositionally biased region" description="Polar residues" evidence="6">
    <location>
        <begin position="623"/>
        <end position="633"/>
    </location>
</feature>
<feature type="region of interest" description="Disordered" evidence="6">
    <location>
        <begin position="1"/>
        <end position="33"/>
    </location>
</feature>
<dbReference type="CDD" id="cd18808">
    <property type="entry name" value="SF1_C_Upf1"/>
    <property type="match status" value="1"/>
</dbReference>
<feature type="compositionally biased region" description="Low complexity" evidence="6">
    <location>
        <begin position="1634"/>
        <end position="1654"/>
    </location>
</feature>
<keyword evidence="5" id="KW-0175">Coiled coil</keyword>
<dbReference type="PANTHER" id="PTHR10887:SF495">
    <property type="entry name" value="HELICASE SENATAXIN ISOFORM X1-RELATED"/>
    <property type="match status" value="1"/>
</dbReference>
<dbReference type="GO" id="GO:0005524">
    <property type="term" value="F:ATP binding"/>
    <property type="evidence" value="ECO:0007669"/>
    <property type="project" value="UniProtKB-KW"/>
</dbReference>
<feature type="domain" description="DNA2/NAM7 helicase-like C-terminal" evidence="8">
    <location>
        <begin position="1391"/>
        <end position="1604"/>
    </location>
</feature>
<evidence type="ECO:0000256" key="6">
    <source>
        <dbReference type="SAM" id="MobiDB-lite"/>
    </source>
</evidence>
<protein>
    <submittedName>
        <fullName evidence="10">AAA domain</fullName>
    </submittedName>
    <submittedName>
        <fullName evidence="9">ATPase family associated domain-containing protein 12</fullName>
    </submittedName>
</protein>
<accession>A0A833TJ33</accession>